<accession>A0ABT6QY32</accession>
<keyword evidence="2" id="KW-1185">Reference proteome</keyword>
<protein>
    <recommendedName>
        <fullName evidence="3">Lipoprotein</fullName>
    </recommendedName>
</protein>
<dbReference type="Proteomes" id="UP001243286">
    <property type="component" value="Unassembled WGS sequence"/>
</dbReference>
<reference evidence="1 2" key="1">
    <citation type="submission" date="2023-04" db="EMBL/GenBank/DDBJ databases">
        <title>Antarctic isolates genomes.</title>
        <authorList>
            <person name="Dimov S.G."/>
        </authorList>
    </citation>
    <scope>NUCLEOTIDE SEQUENCE [LARGE SCALE GENOMIC DNA]</scope>
    <source>
        <strain evidence="1 2">AL19</strain>
    </source>
</reference>
<evidence type="ECO:0000313" key="2">
    <source>
        <dbReference type="Proteomes" id="UP001243286"/>
    </source>
</evidence>
<comment type="caution">
    <text evidence="1">The sequence shown here is derived from an EMBL/GenBank/DDBJ whole genome shotgun (WGS) entry which is preliminary data.</text>
</comment>
<gene>
    <name evidence="1" type="ORF">QK289_01180</name>
</gene>
<proteinExistence type="predicted"/>
<evidence type="ECO:0008006" key="3">
    <source>
        <dbReference type="Google" id="ProtNLM"/>
    </source>
</evidence>
<name>A0ABT6QY32_9BACL</name>
<evidence type="ECO:0000313" key="1">
    <source>
        <dbReference type="EMBL" id="MDI3233600.1"/>
    </source>
</evidence>
<dbReference type="EMBL" id="JASBQV010000001">
    <property type="protein sequence ID" value="MDI3233600.1"/>
    <property type="molecule type" value="Genomic_DNA"/>
</dbReference>
<sequence length="160" mass="17700">MKRLAMTGVLIGACLIPVTAFGASNVTYNTGTIQNKDFGYSVKATTALQTAIKQDKVDLVKNKTVKTKYGTVTRSGTFSLYYKVKGKDQMLVNLNFEPKKLTKKQFEKQVGFGTYLGTKGNKTYYYVQPTEAVKGAVGKEKIAKLITKDVPAMMKTFKLK</sequence>
<organism evidence="1 2">
    <name type="scientific">Exiguobacterium antarcticum</name>
    <dbReference type="NCBI Taxonomy" id="132920"/>
    <lineage>
        <taxon>Bacteria</taxon>
        <taxon>Bacillati</taxon>
        <taxon>Bacillota</taxon>
        <taxon>Bacilli</taxon>
        <taxon>Bacillales</taxon>
        <taxon>Bacillales Family XII. Incertae Sedis</taxon>
        <taxon>Exiguobacterium</taxon>
    </lineage>
</organism>
<dbReference type="RefSeq" id="WP_014971215.1">
    <property type="nucleotide sequence ID" value="NZ_JASBQV010000001.1"/>
</dbReference>